<keyword evidence="8" id="KW-0479">Metal-binding</keyword>
<keyword evidence="11" id="KW-0411">Iron-sulfur</keyword>
<evidence type="ECO:0000256" key="5">
    <source>
        <dbReference type="ARBA" id="ARBA00013558"/>
    </source>
</evidence>
<dbReference type="PANTHER" id="PTHR11601">
    <property type="entry name" value="CYSTEINE DESULFURYLASE FAMILY MEMBER"/>
    <property type="match status" value="1"/>
</dbReference>
<organism evidence="15 16">
    <name type="scientific">Roseomonas acroporae</name>
    <dbReference type="NCBI Taxonomy" id="2937791"/>
    <lineage>
        <taxon>Bacteria</taxon>
        <taxon>Pseudomonadati</taxon>
        <taxon>Pseudomonadota</taxon>
        <taxon>Alphaproteobacteria</taxon>
        <taxon>Acetobacterales</taxon>
        <taxon>Roseomonadaceae</taxon>
        <taxon>Roseomonas</taxon>
    </lineage>
</organism>
<evidence type="ECO:0000256" key="3">
    <source>
        <dbReference type="ARBA" id="ARBA00006490"/>
    </source>
</evidence>
<dbReference type="InterPro" id="IPR015424">
    <property type="entry name" value="PyrdxlP-dep_Trfase"/>
</dbReference>
<evidence type="ECO:0000256" key="10">
    <source>
        <dbReference type="ARBA" id="ARBA00023004"/>
    </source>
</evidence>
<dbReference type="InterPro" id="IPR015422">
    <property type="entry name" value="PyrdxlP-dep_Trfase_small"/>
</dbReference>
<evidence type="ECO:0000256" key="12">
    <source>
        <dbReference type="ARBA" id="ARBA00050776"/>
    </source>
</evidence>
<dbReference type="AlphaFoldDB" id="A0A9X1Y527"/>
<evidence type="ECO:0000256" key="6">
    <source>
        <dbReference type="ARBA" id="ARBA00022679"/>
    </source>
</evidence>
<feature type="domain" description="Aminotransferase class V" evidence="14">
    <location>
        <begin position="8"/>
        <end position="374"/>
    </location>
</feature>
<comment type="caution">
    <text evidence="15">The sequence shown here is derived from an EMBL/GenBank/DDBJ whole genome shotgun (WGS) entry which is preliminary data.</text>
</comment>
<dbReference type="GO" id="GO:0008483">
    <property type="term" value="F:transaminase activity"/>
    <property type="evidence" value="ECO:0007669"/>
    <property type="project" value="UniProtKB-KW"/>
</dbReference>
<dbReference type="Pfam" id="PF00266">
    <property type="entry name" value="Aminotran_5"/>
    <property type="match status" value="1"/>
</dbReference>
<keyword evidence="7" id="KW-0001">2Fe-2S</keyword>
<keyword evidence="16" id="KW-1185">Reference proteome</keyword>
<comment type="catalytic activity">
    <reaction evidence="12">
        <text>(sulfur carrier)-H + L-cysteine = (sulfur carrier)-SH + L-alanine</text>
        <dbReference type="Rhea" id="RHEA:43892"/>
        <dbReference type="Rhea" id="RHEA-COMP:14737"/>
        <dbReference type="Rhea" id="RHEA-COMP:14739"/>
        <dbReference type="ChEBI" id="CHEBI:29917"/>
        <dbReference type="ChEBI" id="CHEBI:35235"/>
        <dbReference type="ChEBI" id="CHEBI:57972"/>
        <dbReference type="ChEBI" id="CHEBI:64428"/>
        <dbReference type="EC" id="2.8.1.7"/>
    </reaction>
</comment>
<evidence type="ECO:0000256" key="4">
    <source>
        <dbReference type="ARBA" id="ARBA00012239"/>
    </source>
</evidence>
<dbReference type="GO" id="GO:0051537">
    <property type="term" value="F:2 iron, 2 sulfur cluster binding"/>
    <property type="evidence" value="ECO:0007669"/>
    <property type="project" value="UniProtKB-KW"/>
</dbReference>
<dbReference type="InterPro" id="IPR016454">
    <property type="entry name" value="Cysteine_dSase"/>
</dbReference>
<keyword evidence="6" id="KW-0808">Transferase</keyword>
<dbReference type="GO" id="GO:0031071">
    <property type="term" value="F:cysteine desulfurase activity"/>
    <property type="evidence" value="ECO:0007669"/>
    <property type="project" value="UniProtKB-EC"/>
</dbReference>
<dbReference type="GO" id="GO:0005829">
    <property type="term" value="C:cytosol"/>
    <property type="evidence" value="ECO:0007669"/>
    <property type="project" value="TreeGrafter"/>
</dbReference>
<evidence type="ECO:0000256" key="2">
    <source>
        <dbReference type="ARBA" id="ARBA00003120"/>
    </source>
</evidence>
<comment type="similarity">
    <text evidence="3">Belongs to the class-V pyridoxal-phosphate-dependent aminotransferase family. NifS/IscS subfamily.</text>
</comment>
<dbReference type="Proteomes" id="UP001139516">
    <property type="component" value="Unassembled WGS sequence"/>
</dbReference>
<name>A0A9X1Y527_9PROT</name>
<dbReference type="SUPFAM" id="SSF53383">
    <property type="entry name" value="PLP-dependent transferases"/>
    <property type="match status" value="1"/>
</dbReference>
<feature type="region of interest" description="Disordered" evidence="13">
    <location>
        <begin position="391"/>
        <end position="428"/>
    </location>
</feature>
<evidence type="ECO:0000256" key="8">
    <source>
        <dbReference type="ARBA" id="ARBA00022723"/>
    </source>
</evidence>
<evidence type="ECO:0000259" key="14">
    <source>
        <dbReference type="Pfam" id="PF00266"/>
    </source>
</evidence>
<protein>
    <recommendedName>
        <fullName evidence="5">Cysteine desulfurase</fullName>
        <ecNumber evidence="4">2.8.1.7</ecNumber>
    </recommendedName>
</protein>
<evidence type="ECO:0000256" key="7">
    <source>
        <dbReference type="ARBA" id="ARBA00022714"/>
    </source>
</evidence>
<evidence type="ECO:0000256" key="11">
    <source>
        <dbReference type="ARBA" id="ARBA00023014"/>
    </source>
</evidence>
<gene>
    <name evidence="15" type="ORF">M0638_06900</name>
</gene>
<dbReference type="EMBL" id="JALPRX010000024">
    <property type="protein sequence ID" value="MCK8784104.1"/>
    <property type="molecule type" value="Genomic_DNA"/>
</dbReference>
<dbReference type="PANTHER" id="PTHR11601:SF34">
    <property type="entry name" value="CYSTEINE DESULFURASE"/>
    <property type="match status" value="1"/>
</dbReference>
<reference evidence="15" key="1">
    <citation type="submission" date="2022-04" db="EMBL/GenBank/DDBJ databases">
        <title>Roseomonas acroporae sp. nov., isolated from coral Acropora digitifera.</title>
        <authorList>
            <person name="Sun H."/>
        </authorList>
    </citation>
    <scope>NUCLEOTIDE SEQUENCE</scope>
    <source>
        <strain evidence="15">NAR14</strain>
    </source>
</reference>
<accession>A0A9X1Y527</accession>
<keyword evidence="9" id="KW-0663">Pyridoxal phosphate</keyword>
<evidence type="ECO:0000256" key="9">
    <source>
        <dbReference type="ARBA" id="ARBA00022898"/>
    </source>
</evidence>
<proteinExistence type="inferred from homology"/>
<dbReference type="FunFam" id="3.40.640.10:FF:000003">
    <property type="entry name" value="Cysteine desulfurase IscS"/>
    <property type="match status" value="1"/>
</dbReference>
<dbReference type="PIRSF" id="PIRSF005572">
    <property type="entry name" value="NifS"/>
    <property type="match status" value="1"/>
</dbReference>
<dbReference type="EC" id="2.8.1.7" evidence="4"/>
<dbReference type="InterPro" id="IPR015421">
    <property type="entry name" value="PyrdxlP-dep_Trfase_major"/>
</dbReference>
<evidence type="ECO:0000313" key="16">
    <source>
        <dbReference type="Proteomes" id="UP001139516"/>
    </source>
</evidence>
<dbReference type="GO" id="GO:0016226">
    <property type="term" value="P:iron-sulfur cluster assembly"/>
    <property type="evidence" value="ECO:0007669"/>
    <property type="project" value="TreeGrafter"/>
</dbReference>
<comment type="cofactor">
    <cofactor evidence="1">
        <name>pyridoxal 5'-phosphate</name>
        <dbReference type="ChEBI" id="CHEBI:597326"/>
    </cofactor>
</comment>
<keyword evidence="15" id="KW-0032">Aminotransferase</keyword>
<dbReference type="Gene3D" id="3.90.1150.10">
    <property type="entry name" value="Aspartate Aminotransferase, domain 1"/>
    <property type="match status" value="1"/>
</dbReference>
<dbReference type="RefSeq" id="WP_248666230.1">
    <property type="nucleotide sequence ID" value="NZ_JALPRX010000024.1"/>
</dbReference>
<evidence type="ECO:0000256" key="13">
    <source>
        <dbReference type="SAM" id="MobiDB-lite"/>
    </source>
</evidence>
<sequence length="428" mass="44942">MSTPATAIYLDNHATTPVDPRVLAAMRPWWEANFANPHSVEHAMGRAAEAATETARAEVAALIGAEAREIVFTSGATEANNLAIKGAARFAAGVGDPRRRIVTLATEHKCVLESVRDLEREGFEPVILPVGRDGLVDLDLLQSAVDARTLLVSVMAVHNEIGVAQDLAAIGHIAKTAGALFHTDAAQAAGRIPLDVGEIQADLLSLSAHKIYGPRGIGALYVRRRPRVRLLPLFSGGGQERGLRSGTLPAPLVVGFGEAARLVIDQRGLDTAHVRQQRDRLLEALRLGVPGLRLNGHPERRVSGNLNLTFPGGVTAEAIMARAPDLALSTGSACSTAAIEPSYVLRAIGLDEAEARATLRLGLGRFTTPEAVDRAASLLIAAWRGALQAAGQLGGHPAPQPRQPEGPTGIDEHPGVGDMAAPSPIVAE</sequence>
<dbReference type="Gene3D" id="3.40.640.10">
    <property type="entry name" value="Type I PLP-dependent aspartate aminotransferase-like (Major domain)"/>
    <property type="match status" value="1"/>
</dbReference>
<keyword evidence="10" id="KW-0408">Iron</keyword>
<dbReference type="InterPro" id="IPR000192">
    <property type="entry name" value="Aminotrans_V_dom"/>
</dbReference>
<evidence type="ECO:0000313" key="15">
    <source>
        <dbReference type="EMBL" id="MCK8784104.1"/>
    </source>
</evidence>
<comment type="function">
    <text evidence="2">Catalyzes the removal of elemental sulfur atoms from cysteine to produce alanine. Seems to participate in the biosynthesis of the nitrogenase metalloclusters by providing the inorganic sulfur required for the Fe-S core formation.</text>
</comment>
<dbReference type="GO" id="GO:0046872">
    <property type="term" value="F:metal ion binding"/>
    <property type="evidence" value="ECO:0007669"/>
    <property type="project" value="UniProtKB-KW"/>
</dbReference>
<evidence type="ECO:0000256" key="1">
    <source>
        <dbReference type="ARBA" id="ARBA00001933"/>
    </source>
</evidence>